<dbReference type="EnsemblPlants" id="OMERI07G14890.1">
    <property type="protein sequence ID" value="OMERI07G14890.1"/>
    <property type="gene ID" value="OMERI07G14890"/>
</dbReference>
<dbReference type="AlphaFoldDB" id="A0A0E0ECV5"/>
<keyword evidence="3" id="KW-1185">Reference proteome</keyword>
<name>A0A0E0ECV5_9ORYZ</name>
<dbReference type="Proteomes" id="UP000008021">
    <property type="component" value="Chromosome 7"/>
</dbReference>
<evidence type="ECO:0000313" key="3">
    <source>
        <dbReference type="Proteomes" id="UP000008021"/>
    </source>
</evidence>
<evidence type="ECO:0000313" key="2">
    <source>
        <dbReference type="EnsemblPlants" id="OMERI07G14890.1"/>
    </source>
</evidence>
<dbReference type="HOGENOM" id="CLU_2658695_0_0_1"/>
<feature type="region of interest" description="Disordered" evidence="1">
    <location>
        <begin position="1"/>
        <end position="47"/>
    </location>
</feature>
<proteinExistence type="predicted"/>
<dbReference type="Gramene" id="OMERI07G14890.1">
    <property type="protein sequence ID" value="OMERI07G14890.1"/>
    <property type="gene ID" value="OMERI07G14890"/>
</dbReference>
<evidence type="ECO:0000256" key="1">
    <source>
        <dbReference type="SAM" id="MobiDB-lite"/>
    </source>
</evidence>
<accession>A0A0E0ECV5</accession>
<protein>
    <submittedName>
        <fullName evidence="2">Uncharacterized protein</fullName>
    </submittedName>
</protein>
<organism evidence="2">
    <name type="scientific">Oryza meridionalis</name>
    <dbReference type="NCBI Taxonomy" id="40149"/>
    <lineage>
        <taxon>Eukaryota</taxon>
        <taxon>Viridiplantae</taxon>
        <taxon>Streptophyta</taxon>
        <taxon>Embryophyta</taxon>
        <taxon>Tracheophyta</taxon>
        <taxon>Spermatophyta</taxon>
        <taxon>Magnoliopsida</taxon>
        <taxon>Liliopsida</taxon>
        <taxon>Poales</taxon>
        <taxon>Poaceae</taxon>
        <taxon>BOP clade</taxon>
        <taxon>Oryzoideae</taxon>
        <taxon>Oryzeae</taxon>
        <taxon>Oryzinae</taxon>
        <taxon>Oryza</taxon>
    </lineage>
</organism>
<feature type="compositionally biased region" description="Basic residues" evidence="1">
    <location>
        <begin position="31"/>
        <end position="40"/>
    </location>
</feature>
<reference evidence="2" key="1">
    <citation type="submission" date="2015-04" db="UniProtKB">
        <authorList>
            <consortium name="EnsemblPlants"/>
        </authorList>
    </citation>
    <scope>IDENTIFICATION</scope>
</reference>
<reference evidence="2" key="2">
    <citation type="submission" date="2018-05" db="EMBL/GenBank/DDBJ databases">
        <title>OmerRS3 (Oryza meridionalis Reference Sequence Version 3).</title>
        <authorList>
            <person name="Zhang J."/>
            <person name="Kudrna D."/>
            <person name="Lee S."/>
            <person name="Talag J."/>
            <person name="Welchert J."/>
            <person name="Wing R.A."/>
        </authorList>
    </citation>
    <scope>NUCLEOTIDE SEQUENCE [LARGE SCALE GENOMIC DNA]</scope>
    <source>
        <strain evidence="2">cv. OR44</strain>
    </source>
</reference>
<sequence length="76" mass="8872">MSSLRSFAAPHQRAAPTSSPETTEERDTDHKKRSGPKKAKASPNISRRVDDKKHMIWESAHRYWLFFFLHPKKVLL</sequence>